<dbReference type="Proteomes" id="UP000541444">
    <property type="component" value="Unassembled WGS sequence"/>
</dbReference>
<dbReference type="EMBL" id="JACGCM010001398">
    <property type="protein sequence ID" value="KAF6155983.1"/>
    <property type="molecule type" value="Genomic_DNA"/>
</dbReference>
<gene>
    <name evidence="1" type="ORF">GIB67_039314</name>
</gene>
<proteinExistence type="predicted"/>
<keyword evidence="2" id="KW-1185">Reference proteome</keyword>
<protein>
    <submittedName>
        <fullName evidence="1">Uncharacterized protein</fullName>
    </submittedName>
</protein>
<name>A0A7J7MM67_9MAGN</name>
<dbReference type="AlphaFoldDB" id="A0A7J7MM67"/>
<reference evidence="1 2" key="1">
    <citation type="journal article" date="2020" name="IScience">
        <title>Genome Sequencing of the Endangered Kingdonia uniflora (Circaeasteraceae, Ranunculales) Reveals Potential Mechanisms of Evolutionary Specialization.</title>
        <authorList>
            <person name="Sun Y."/>
            <person name="Deng T."/>
            <person name="Zhang A."/>
            <person name="Moore M.J."/>
            <person name="Landis J.B."/>
            <person name="Lin N."/>
            <person name="Zhang H."/>
            <person name="Zhang X."/>
            <person name="Huang J."/>
            <person name="Zhang X."/>
            <person name="Sun H."/>
            <person name="Wang H."/>
        </authorList>
    </citation>
    <scope>NUCLEOTIDE SEQUENCE [LARGE SCALE GENOMIC DNA]</scope>
    <source>
        <strain evidence="1">TB1705</strain>
        <tissue evidence="1">Leaf</tissue>
    </source>
</reference>
<evidence type="ECO:0000313" key="1">
    <source>
        <dbReference type="EMBL" id="KAF6155983.1"/>
    </source>
</evidence>
<comment type="caution">
    <text evidence="1">The sequence shown here is derived from an EMBL/GenBank/DDBJ whole genome shotgun (WGS) entry which is preliminary data.</text>
</comment>
<sequence length="62" mass="7109">FDDSEVGDLGTPISIGDLGFGNSNSHLQILRRFSGWFSYELQFPIHLQIQWLIIIKQLRFSG</sequence>
<feature type="non-terminal residue" evidence="1">
    <location>
        <position position="62"/>
    </location>
</feature>
<accession>A0A7J7MM67</accession>
<evidence type="ECO:0000313" key="2">
    <source>
        <dbReference type="Proteomes" id="UP000541444"/>
    </source>
</evidence>
<organism evidence="1 2">
    <name type="scientific">Kingdonia uniflora</name>
    <dbReference type="NCBI Taxonomy" id="39325"/>
    <lineage>
        <taxon>Eukaryota</taxon>
        <taxon>Viridiplantae</taxon>
        <taxon>Streptophyta</taxon>
        <taxon>Embryophyta</taxon>
        <taxon>Tracheophyta</taxon>
        <taxon>Spermatophyta</taxon>
        <taxon>Magnoliopsida</taxon>
        <taxon>Ranunculales</taxon>
        <taxon>Circaeasteraceae</taxon>
        <taxon>Kingdonia</taxon>
    </lineage>
</organism>